<evidence type="ECO:0000313" key="2">
    <source>
        <dbReference type="Proteomes" id="UP001075354"/>
    </source>
</evidence>
<comment type="caution">
    <text evidence="1">The sequence shown here is derived from an EMBL/GenBank/DDBJ whole genome shotgun (WGS) entry which is preliminary data.</text>
</comment>
<dbReference type="Gene3D" id="3.90.180.10">
    <property type="entry name" value="Medium-chain alcohol dehydrogenases, catalytic domain"/>
    <property type="match status" value="1"/>
</dbReference>
<dbReference type="SUPFAM" id="SSF51735">
    <property type="entry name" value="NAD(P)-binding Rossmann-fold domains"/>
    <property type="match status" value="1"/>
</dbReference>
<dbReference type="EMBL" id="JAPTSV010000013">
    <property type="protein sequence ID" value="KAJ1521031.1"/>
    <property type="molecule type" value="Genomic_DNA"/>
</dbReference>
<sequence length="79" mass="8075">MVLVKAAARRGESVLVHDGASAVGQATIRVATHLGCSPIFASAKDAEQRELLLKTFPQAGAAAGTLPGSFLLFTKLSPG</sequence>
<gene>
    <name evidence="1" type="ORF">ONE63_002743</name>
</gene>
<dbReference type="AlphaFoldDB" id="A0AAV7XBQ9"/>
<name>A0AAV7XBQ9_9NEOP</name>
<dbReference type="InterPro" id="IPR036291">
    <property type="entry name" value="NAD(P)-bd_dom_sf"/>
</dbReference>
<dbReference type="Proteomes" id="UP001075354">
    <property type="component" value="Chromosome 13"/>
</dbReference>
<evidence type="ECO:0000313" key="1">
    <source>
        <dbReference type="EMBL" id="KAJ1521031.1"/>
    </source>
</evidence>
<keyword evidence="2" id="KW-1185">Reference proteome</keyword>
<protein>
    <submittedName>
        <fullName evidence="1">Uncharacterized protein</fullName>
    </submittedName>
</protein>
<organism evidence="1 2">
    <name type="scientific">Megalurothrips usitatus</name>
    <name type="common">bean blossom thrips</name>
    <dbReference type="NCBI Taxonomy" id="439358"/>
    <lineage>
        <taxon>Eukaryota</taxon>
        <taxon>Metazoa</taxon>
        <taxon>Ecdysozoa</taxon>
        <taxon>Arthropoda</taxon>
        <taxon>Hexapoda</taxon>
        <taxon>Insecta</taxon>
        <taxon>Pterygota</taxon>
        <taxon>Neoptera</taxon>
        <taxon>Paraneoptera</taxon>
        <taxon>Thysanoptera</taxon>
        <taxon>Terebrantia</taxon>
        <taxon>Thripoidea</taxon>
        <taxon>Thripidae</taxon>
        <taxon>Megalurothrips</taxon>
    </lineage>
</organism>
<accession>A0AAV7XBQ9</accession>
<reference evidence="1" key="1">
    <citation type="submission" date="2022-12" db="EMBL/GenBank/DDBJ databases">
        <title>Chromosome-level genome assembly of the bean flower thrips Megalurothrips usitatus.</title>
        <authorList>
            <person name="Ma L."/>
            <person name="Liu Q."/>
            <person name="Li H."/>
            <person name="Cai W."/>
        </authorList>
    </citation>
    <scope>NUCLEOTIDE SEQUENCE</scope>
    <source>
        <strain evidence="1">Cailab_2022a</strain>
    </source>
</reference>
<proteinExistence type="predicted"/>